<reference evidence="4" key="1">
    <citation type="journal article" date="2019" name="Int. J. Syst. Evol. Microbiol.">
        <title>The Global Catalogue of Microorganisms (GCM) 10K type strain sequencing project: providing services to taxonomists for standard genome sequencing and annotation.</title>
        <authorList>
            <consortium name="The Broad Institute Genomics Platform"/>
            <consortium name="The Broad Institute Genome Sequencing Center for Infectious Disease"/>
            <person name="Wu L."/>
            <person name="Ma J."/>
        </authorList>
    </citation>
    <scope>NUCLEOTIDE SEQUENCE [LARGE SCALE GENOMIC DNA]</scope>
    <source>
        <strain evidence="4">KCTC 52168</strain>
    </source>
</reference>
<dbReference type="Proteomes" id="UP001595556">
    <property type="component" value="Unassembled WGS sequence"/>
</dbReference>
<organism evidence="3 4">
    <name type="scientific">Piscinibacterium candidicorallinum</name>
    <dbReference type="NCBI Taxonomy" id="1793872"/>
    <lineage>
        <taxon>Bacteria</taxon>
        <taxon>Pseudomonadati</taxon>
        <taxon>Pseudomonadota</taxon>
        <taxon>Betaproteobacteria</taxon>
        <taxon>Burkholderiales</taxon>
        <taxon>Piscinibacterium</taxon>
    </lineage>
</organism>
<feature type="signal peptide" evidence="1">
    <location>
        <begin position="1"/>
        <end position="36"/>
    </location>
</feature>
<feature type="chain" id="PRO_5045573123" evidence="1">
    <location>
        <begin position="37"/>
        <end position="167"/>
    </location>
</feature>
<sequence length="167" mass="17044">MTVQSNLARAKPRINRKLVAVSLLAAALLASGCATSSNSASVYSANQTQREYTVRMAVVESVREVSIERQQTGLGTGAGAIVGGIAGSSIGGRRENIAGAVLGAVAGGVIGQAVEGAGNRRKGVEILLRYPNGDLRAIVQEDDGQGLKAGDTVRVMQSGGVTRVVRG</sequence>
<keyword evidence="1" id="KW-0732">Signal</keyword>
<proteinExistence type="predicted"/>
<dbReference type="InterPro" id="IPR008816">
    <property type="entry name" value="Gly_zipper_2TM_dom"/>
</dbReference>
<dbReference type="EMBL" id="JBHRTI010000010">
    <property type="protein sequence ID" value="MFC3148952.1"/>
    <property type="molecule type" value="Genomic_DNA"/>
</dbReference>
<evidence type="ECO:0000313" key="3">
    <source>
        <dbReference type="EMBL" id="MFC3148952.1"/>
    </source>
</evidence>
<name>A0ABV7H5K3_9BURK</name>
<evidence type="ECO:0000256" key="1">
    <source>
        <dbReference type="SAM" id="SignalP"/>
    </source>
</evidence>
<dbReference type="Pfam" id="PF05433">
    <property type="entry name" value="Rick_17kDa_Anti"/>
    <property type="match status" value="1"/>
</dbReference>
<keyword evidence="4" id="KW-1185">Reference proteome</keyword>
<comment type="caution">
    <text evidence="3">The sequence shown here is derived from an EMBL/GenBank/DDBJ whole genome shotgun (WGS) entry which is preliminary data.</text>
</comment>
<evidence type="ECO:0000259" key="2">
    <source>
        <dbReference type="Pfam" id="PF05433"/>
    </source>
</evidence>
<evidence type="ECO:0000313" key="4">
    <source>
        <dbReference type="Proteomes" id="UP001595556"/>
    </source>
</evidence>
<feature type="domain" description="Glycine zipper 2TM" evidence="2">
    <location>
        <begin position="74"/>
        <end position="115"/>
    </location>
</feature>
<gene>
    <name evidence="3" type="ORF">ACFOEN_15095</name>
</gene>
<accession>A0ABV7H5K3</accession>
<dbReference type="RefSeq" id="WP_377305344.1">
    <property type="nucleotide sequence ID" value="NZ_CP180191.1"/>
</dbReference>
<protein>
    <submittedName>
        <fullName evidence="3">Glycine zipper 2TM domain-containing protein</fullName>
    </submittedName>
</protein>